<evidence type="ECO:0008006" key="5">
    <source>
        <dbReference type="Google" id="ProtNLM"/>
    </source>
</evidence>
<protein>
    <recommendedName>
        <fullName evidence="5">Sulfatase</fullName>
    </recommendedName>
</protein>
<evidence type="ECO:0000256" key="2">
    <source>
        <dbReference type="SAM" id="SignalP"/>
    </source>
</evidence>
<keyword evidence="2" id="KW-0732">Signal</keyword>
<organism evidence="3 4">
    <name type="scientific">Kolteria novifilia</name>
    <dbReference type="NCBI Taxonomy" id="2527975"/>
    <lineage>
        <taxon>Bacteria</taxon>
        <taxon>Pseudomonadati</taxon>
        <taxon>Planctomycetota</taxon>
        <taxon>Planctomycetia</taxon>
        <taxon>Kolteriales</taxon>
        <taxon>Kolteriaceae</taxon>
        <taxon>Kolteria</taxon>
    </lineage>
</organism>
<sequence precursor="true">MTAFALGSLIAGPAPAATNQEPPTVVVFLVDDMGVMDTPVPFPTDHDVKPRGHPLNDFYRTPNMKRFADKETRVPFIAAWAKADPDKTNQQRLPIPTGTCSRGSRFPIESRPS</sequence>
<accession>A0A518B8X2</accession>
<dbReference type="Proteomes" id="UP000317093">
    <property type="component" value="Chromosome"/>
</dbReference>
<feature type="region of interest" description="Disordered" evidence="1">
    <location>
        <begin position="83"/>
        <end position="113"/>
    </location>
</feature>
<proteinExistence type="predicted"/>
<feature type="chain" id="PRO_5022211103" description="Sulfatase" evidence="2">
    <location>
        <begin position="17"/>
        <end position="113"/>
    </location>
</feature>
<reference evidence="3 4" key="1">
    <citation type="submission" date="2019-02" db="EMBL/GenBank/DDBJ databases">
        <title>Deep-cultivation of Planctomycetes and their phenomic and genomic characterization uncovers novel biology.</title>
        <authorList>
            <person name="Wiegand S."/>
            <person name="Jogler M."/>
            <person name="Boedeker C."/>
            <person name="Pinto D."/>
            <person name="Vollmers J."/>
            <person name="Rivas-Marin E."/>
            <person name="Kohn T."/>
            <person name="Peeters S.H."/>
            <person name="Heuer A."/>
            <person name="Rast P."/>
            <person name="Oberbeckmann S."/>
            <person name="Bunk B."/>
            <person name="Jeske O."/>
            <person name="Meyerdierks A."/>
            <person name="Storesund J.E."/>
            <person name="Kallscheuer N."/>
            <person name="Luecker S."/>
            <person name="Lage O.M."/>
            <person name="Pohl T."/>
            <person name="Merkel B.J."/>
            <person name="Hornburger P."/>
            <person name="Mueller R.-W."/>
            <person name="Bruemmer F."/>
            <person name="Labrenz M."/>
            <person name="Spormann A.M."/>
            <person name="Op den Camp H."/>
            <person name="Overmann J."/>
            <person name="Amann R."/>
            <person name="Jetten M.S.M."/>
            <person name="Mascher T."/>
            <person name="Medema M.H."/>
            <person name="Devos D.P."/>
            <person name="Kaster A.-K."/>
            <person name="Ovreas L."/>
            <person name="Rohde M."/>
            <person name="Galperin M.Y."/>
            <person name="Jogler C."/>
        </authorList>
    </citation>
    <scope>NUCLEOTIDE SEQUENCE [LARGE SCALE GENOMIC DNA]</scope>
    <source>
        <strain evidence="3 4">Pan216</strain>
    </source>
</reference>
<evidence type="ECO:0000313" key="3">
    <source>
        <dbReference type="EMBL" id="QDU63413.1"/>
    </source>
</evidence>
<keyword evidence="4" id="KW-1185">Reference proteome</keyword>
<feature type="signal peptide" evidence="2">
    <location>
        <begin position="1"/>
        <end position="16"/>
    </location>
</feature>
<dbReference type="RefSeq" id="WP_145260868.1">
    <property type="nucleotide sequence ID" value="NZ_CP036279.1"/>
</dbReference>
<dbReference type="EMBL" id="CP036279">
    <property type="protein sequence ID" value="QDU63413.1"/>
    <property type="molecule type" value="Genomic_DNA"/>
</dbReference>
<dbReference type="KEGG" id="knv:Pan216_42930"/>
<evidence type="ECO:0000256" key="1">
    <source>
        <dbReference type="SAM" id="MobiDB-lite"/>
    </source>
</evidence>
<dbReference type="AlphaFoldDB" id="A0A518B8X2"/>
<feature type="compositionally biased region" description="Polar residues" evidence="1">
    <location>
        <begin position="90"/>
        <end position="102"/>
    </location>
</feature>
<name>A0A518B8X2_9BACT</name>
<evidence type="ECO:0000313" key="4">
    <source>
        <dbReference type="Proteomes" id="UP000317093"/>
    </source>
</evidence>
<gene>
    <name evidence="3" type="ORF">Pan216_42930</name>
</gene>